<evidence type="ECO:0000313" key="1">
    <source>
        <dbReference type="EMBL" id="VVT56981.1"/>
    </source>
</evidence>
<keyword evidence="2" id="KW-1185">Reference proteome</keyword>
<dbReference type="GeneID" id="43584282"/>
<dbReference type="Pfam" id="PF12824">
    <property type="entry name" value="MRP-L20"/>
    <property type="match status" value="1"/>
</dbReference>
<dbReference type="Proteomes" id="UP000398389">
    <property type="component" value="Unassembled WGS sequence"/>
</dbReference>
<dbReference type="PANTHER" id="PTHR28266:SF1">
    <property type="entry name" value="LARGE RIBOSOMAL SUBUNIT PROTEIN ML58"/>
    <property type="match status" value="1"/>
</dbReference>
<accession>A0A5E8C4U2</accession>
<evidence type="ECO:0000313" key="2">
    <source>
        <dbReference type="Proteomes" id="UP000398389"/>
    </source>
</evidence>
<dbReference type="RefSeq" id="XP_031856073.1">
    <property type="nucleotide sequence ID" value="XM_032000182.1"/>
</dbReference>
<dbReference type="GO" id="GO:0003735">
    <property type="term" value="F:structural constituent of ribosome"/>
    <property type="evidence" value="ECO:0007669"/>
    <property type="project" value="TreeGrafter"/>
</dbReference>
<dbReference type="AlphaFoldDB" id="A0A5E8C4U2"/>
<gene>
    <name evidence="1" type="ORF">SAPINGB_P005468</name>
</gene>
<protein>
    <recommendedName>
        <fullName evidence="3">54S ribosomal protein L20, mitochondrial</fullName>
    </recommendedName>
</protein>
<dbReference type="GO" id="GO:0005762">
    <property type="term" value="C:mitochondrial large ribosomal subunit"/>
    <property type="evidence" value="ECO:0007669"/>
    <property type="project" value="TreeGrafter"/>
</dbReference>
<proteinExistence type="predicted"/>
<dbReference type="OrthoDB" id="6021263at2759"/>
<reference evidence="1 2" key="1">
    <citation type="submission" date="2019-09" db="EMBL/GenBank/DDBJ databases">
        <authorList>
            <person name="Brejova B."/>
        </authorList>
    </citation>
    <scope>NUCLEOTIDE SEQUENCE [LARGE SCALE GENOMIC DNA]</scope>
</reference>
<name>A0A5E8C4U2_9ASCO</name>
<sequence length="183" mass="21218">MKNLRLAGQIRNASSFAKKSDVATPFPTKFHPTRSANTTKINLPAGVVHNPPASAPSPHQTPSAFLPADDARRHAVWNTKQEHQIENMPPLTEPTTKKYHLTEADISEIQRLRLEDPEKWTRKALAEKFKCSPFFVSIVSKPNEERQQKMDQHLDTIKSNWTEHRTNARRDRQRRRELWLRDV</sequence>
<organism evidence="1 2">
    <name type="scientific">Magnusiomyces paraingens</name>
    <dbReference type="NCBI Taxonomy" id="2606893"/>
    <lineage>
        <taxon>Eukaryota</taxon>
        <taxon>Fungi</taxon>
        <taxon>Dikarya</taxon>
        <taxon>Ascomycota</taxon>
        <taxon>Saccharomycotina</taxon>
        <taxon>Dipodascomycetes</taxon>
        <taxon>Dipodascales</taxon>
        <taxon>Dipodascaceae</taxon>
        <taxon>Magnusiomyces</taxon>
    </lineage>
</organism>
<evidence type="ECO:0008006" key="3">
    <source>
        <dbReference type="Google" id="ProtNLM"/>
    </source>
</evidence>
<dbReference type="EMBL" id="CABVLU010000004">
    <property type="protein sequence ID" value="VVT56981.1"/>
    <property type="molecule type" value="Genomic_DNA"/>
</dbReference>
<dbReference type="InterPro" id="IPR024388">
    <property type="entry name" value="Ribosomal_mL58"/>
</dbReference>
<dbReference type="PANTHER" id="PTHR28266">
    <property type="entry name" value="54S RIBOSOMAL PROTEIN L20, MITOCHONDRIAL"/>
    <property type="match status" value="1"/>
</dbReference>